<dbReference type="Proteomes" id="UP000823749">
    <property type="component" value="Chromosome 6"/>
</dbReference>
<dbReference type="GO" id="GO:0035925">
    <property type="term" value="F:mRNA 3'-UTR AU-rich region binding"/>
    <property type="evidence" value="ECO:0007669"/>
    <property type="project" value="TreeGrafter"/>
</dbReference>
<protein>
    <recommendedName>
        <fullName evidence="6">Ribosomal RNA-processing protein 42</fullName>
    </recommendedName>
</protein>
<dbReference type="InterPro" id="IPR020568">
    <property type="entry name" value="Ribosomal_Su5_D2-typ_SF"/>
</dbReference>
<dbReference type="InterPro" id="IPR036345">
    <property type="entry name" value="ExoRNase_PH_dom2_sf"/>
</dbReference>
<dbReference type="PROSITE" id="PS51278">
    <property type="entry name" value="GATASE_TYPE_2"/>
    <property type="match status" value="1"/>
</dbReference>
<dbReference type="Pfam" id="PF01138">
    <property type="entry name" value="RNase_PH"/>
    <property type="match status" value="1"/>
</dbReference>
<dbReference type="Gene3D" id="3.30.230.70">
    <property type="entry name" value="GHMP Kinase, N-terminal domain"/>
    <property type="match status" value="1"/>
</dbReference>
<dbReference type="InterPro" id="IPR001247">
    <property type="entry name" value="ExoRNase_PH_dom1"/>
</dbReference>
<dbReference type="GO" id="GO:0034473">
    <property type="term" value="P:U1 snRNA 3'-end processing"/>
    <property type="evidence" value="ECO:0007669"/>
    <property type="project" value="TreeGrafter"/>
</dbReference>
<sequence>MFFFILQQVDDATDQFANALFHKAISFMDSVSSIILILCLQSVFRGISIGVAATHARVWRALWNVTVHKVFAAIVMGLSFLRTVPEPPLLSRIAYAFSFAVSSIHVSRRKLFSRVLPLGTSYEEYGEELVDMLDGMFSFVLLDTRDKSFIAARDAIGITPLYMGWGLDGSVWFASEMKALSDDCERFISFPPGHIYSSKQGTYSVVNRAQMNGTANGSARVKMSATDIIASVKAELGKPSPFQPDKGKVSIYVDCSPTAAPMFEGRGGDELSAELSAALQRCLLGGKSGAAAVSMNNVSGGGIDLSSLSIVEGKVCWDLYIDGLVVSSDGNLLDALGAAIKAALSNTGIPKVNVAASASSDGQPEVDVSDEEFLQVDTSGVPVVVTLTKVGRHYIVDATSEEESQMSSAISISINRQGRICGLTKRGGAGLDPSIILDMISVAKHVSEQLMNKLDSEISAAEAYEEES</sequence>
<dbReference type="InterPro" id="IPR050590">
    <property type="entry name" value="Exosome_comp_Rrp42_subfam"/>
</dbReference>
<dbReference type="SUPFAM" id="SSF56235">
    <property type="entry name" value="N-terminal nucleophile aminohydrolases (Ntn hydrolases)"/>
    <property type="match status" value="1"/>
</dbReference>
<evidence type="ECO:0000259" key="7">
    <source>
        <dbReference type="PROSITE" id="PS51278"/>
    </source>
</evidence>
<dbReference type="SUPFAM" id="SSF55666">
    <property type="entry name" value="Ribonuclease PH domain 2-like"/>
    <property type="match status" value="1"/>
</dbReference>
<dbReference type="PANTHER" id="PTHR11097:SF8">
    <property type="entry name" value="EXOSOME COMPLEX COMPONENT RRP42"/>
    <property type="match status" value="1"/>
</dbReference>
<dbReference type="InterPro" id="IPR015847">
    <property type="entry name" value="ExoRNase_PH_dom2"/>
</dbReference>
<dbReference type="Pfam" id="PF03725">
    <property type="entry name" value="RNase_PH_C"/>
    <property type="match status" value="1"/>
</dbReference>
<reference evidence="8 9" key="1">
    <citation type="submission" date="2020-08" db="EMBL/GenBank/DDBJ databases">
        <title>Plant Genome Project.</title>
        <authorList>
            <person name="Zhang R.-G."/>
        </authorList>
    </citation>
    <scope>NUCLEOTIDE SEQUENCE [LARGE SCALE GENOMIC DNA]</scope>
    <source>
        <strain evidence="8">WSP0</strain>
        <tissue evidence="8">Leaf</tissue>
    </source>
</reference>
<dbReference type="SUPFAM" id="SSF54211">
    <property type="entry name" value="Ribosomal protein S5 domain 2-like"/>
    <property type="match status" value="1"/>
</dbReference>
<dbReference type="GO" id="GO:0000177">
    <property type="term" value="C:cytoplasmic exosome (RNase complex)"/>
    <property type="evidence" value="ECO:0007669"/>
    <property type="project" value="TreeGrafter"/>
</dbReference>
<name>A0AAV6K080_9ERIC</name>
<evidence type="ECO:0000256" key="1">
    <source>
        <dbReference type="ARBA" id="ARBA00004496"/>
    </source>
</evidence>
<dbReference type="GO" id="GO:0034475">
    <property type="term" value="P:U4 snRNA 3'-end processing"/>
    <property type="evidence" value="ECO:0007669"/>
    <property type="project" value="TreeGrafter"/>
</dbReference>
<dbReference type="InterPro" id="IPR029055">
    <property type="entry name" value="Ntn_hydrolases_N"/>
</dbReference>
<dbReference type="GO" id="GO:0034476">
    <property type="term" value="P:U5 snRNA 3'-end processing"/>
    <property type="evidence" value="ECO:0007669"/>
    <property type="project" value="TreeGrafter"/>
</dbReference>
<dbReference type="GO" id="GO:0071038">
    <property type="term" value="P:TRAMP-dependent tRNA surveillance pathway"/>
    <property type="evidence" value="ECO:0007669"/>
    <property type="project" value="TreeGrafter"/>
</dbReference>
<proteinExistence type="inferred from homology"/>
<evidence type="ECO:0000256" key="4">
    <source>
        <dbReference type="ARBA" id="ARBA00022490"/>
    </source>
</evidence>
<evidence type="ECO:0000313" key="9">
    <source>
        <dbReference type="Proteomes" id="UP000823749"/>
    </source>
</evidence>
<dbReference type="Gene3D" id="3.60.20.10">
    <property type="entry name" value="Glutamine Phosphoribosylpyrophosphate, subunit 1, domain 1"/>
    <property type="match status" value="1"/>
</dbReference>
<dbReference type="Pfam" id="PF13537">
    <property type="entry name" value="GATase_7"/>
    <property type="match status" value="1"/>
</dbReference>
<dbReference type="GO" id="GO:0016075">
    <property type="term" value="P:rRNA catabolic process"/>
    <property type="evidence" value="ECO:0007669"/>
    <property type="project" value="TreeGrafter"/>
</dbReference>
<accession>A0AAV6K080</accession>
<organism evidence="8 9">
    <name type="scientific">Rhododendron griersonianum</name>
    <dbReference type="NCBI Taxonomy" id="479676"/>
    <lineage>
        <taxon>Eukaryota</taxon>
        <taxon>Viridiplantae</taxon>
        <taxon>Streptophyta</taxon>
        <taxon>Embryophyta</taxon>
        <taxon>Tracheophyta</taxon>
        <taxon>Spermatophyta</taxon>
        <taxon>Magnoliopsida</taxon>
        <taxon>eudicotyledons</taxon>
        <taxon>Gunneridae</taxon>
        <taxon>Pentapetalae</taxon>
        <taxon>asterids</taxon>
        <taxon>Ericales</taxon>
        <taxon>Ericaceae</taxon>
        <taxon>Ericoideae</taxon>
        <taxon>Rhodoreae</taxon>
        <taxon>Rhododendron</taxon>
    </lineage>
</organism>
<gene>
    <name evidence="8" type="ORF">RHGRI_018058</name>
</gene>
<keyword evidence="4" id="KW-0963">Cytoplasm</keyword>
<dbReference type="GO" id="GO:0000467">
    <property type="term" value="P:exonucleolytic trimming to generate mature 3'-end of 5.8S rRNA from tricistronic rRNA transcript (SSU-rRNA, 5.8S rRNA, LSU-rRNA)"/>
    <property type="evidence" value="ECO:0007669"/>
    <property type="project" value="TreeGrafter"/>
</dbReference>
<comment type="similarity">
    <text evidence="3">Belongs to the RNase PH family.</text>
</comment>
<dbReference type="PANTHER" id="PTHR11097">
    <property type="entry name" value="EXOSOME COMPLEX EXONUCLEASE RIBOSOMAL RNA PROCESSING PROTEIN"/>
    <property type="match status" value="1"/>
</dbReference>
<evidence type="ECO:0000256" key="5">
    <source>
        <dbReference type="ARBA" id="ARBA00022835"/>
    </source>
</evidence>
<dbReference type="GO" id="GO:0005730">
    <property type="term" value="C:nucleolus"/>
    <property type="evidence" value="ECO:0007669"/>
    <property type="project" value="UniProtKB-SubCell"/>
</dbReference>
<evidence type="ECO:0000256" key="2">
    <source>
        <dbReference type="ARBA" id="ARBA00004604"/>
    </source>
</evidence>
<evidence type="ECO:0000256" key="3">
    <source>
        <dbReference type="ARBA" id="ARBA00006678"/>
    </source>
</evidence>
<dbReference type="FunFam" id="3.30.230.70:FF:000016">
    <property type="entry name" value="Exosome complex component RRP42"/>
    <property type="match status" value="1"/>
</dbReference>
<keyword evidence="5" id="KW-0271">Exosome</keyword>
<dbReference type="EMBL" id="JACTNZ010000006">
    <property type="protein sequence ID" value="KAG5545772.1"/>
    <property type="molecule type" value="Genomic_DNA"/>
</dbReference>
<dbReference type="InterPro" id="IPR017932">
    <property type="entry name" value="GATase_2_dom"/>
</dbReference>
<dbReference type="GO" id="GO:0071035">
    <property type="term" value="P:nuclear polyadenylation-dependent rRNA catabolic process"/>
    <property type="evidence" value="ECO:0007669"/>
    <property type="project" value="TreeGrafter"/>
</dbReference>
<dbReference type="InterPro" id="IPR027408">
    <property type="entry name" value="PNPase/RNase_PH_dom_sf"/>
</dbReference>
<feature type="domain" description="Glutamine amidotransferase type-2" evidence="7">
    <location>
        <begin position="1"/>
        <end position="201"/>
    </location>
</feature>
<evidence type="ECO:0000256" key="6">
    <source>
        <dbReference type="ARBA" id="ARBA00042523"/>
    </source>
</evidence>
<dbReference type="GO" id="GO:0071028">
    <property type="term" value="P:nuclear mRNA surveillance"/>
    <property type="evidence" value="ECO:0007669"/>
    <property type="project" value="TreeGrafter"/>
</dbReference>
<dbReference type="CDD" id="cd11367">
    <property type="entry name" value="RNase_PH_RRP42"/>
    <property type="match status" value="1"/>
</dbReference>
<comment type="caution">
    <text evidence="8">The sequence shown here is derived from an EMBL/GenBank/DDBJ whole genome shotgun (WGS) entry which is preliminary data.</text>
</comment>
<keyword evidence="9" id="KW-1185">Reference proteome</keyword>
<comment type="subcellular location">
    <subcellularLocation>
        <location evidence="1">Cytoplasm</location>
    </subcellularLocation>
    <subcellularLocation>
        <location evidence="2">Nucleus</location>
        <location evidence="2">Nucleolus</location>
    </subcellularLocation>
</comment>
<evidence type="ECO:0000313" key="8">
    <source>
        <dbReference type="EMBL" id="KAG5545772.1"/>
    </source>
</evidence>
<dbReference type="GO" id="GO:0000176">
    <property type="term" value="C:nuclear exosome (RNase complex)"/>
    <property type="evidence" value="ECO:0007669"/>
    <property type="project" value="TreeGrafter"/>
</dbReference>
<dbReference type="AlphaFoldDB" id="A0AAV6K080"/>